<organism evidence="7 8">
    <name type="scientific">Raphidocelis subcapitata</name>
    <dbReference type="NCBI Taxonomy" id="307507"/>
    <lineage>
        <taxon>Eukaryota</taxon>
        <taxon>Viridiplantae</taxon>
        <taxon>Chlorophyta</taxon>
        <taxon>core chlorophytes</taxon>
        <taxon>Chlorophyceae</taxon>
        <taxon>CS clade</taxon>
        <taxon>Sphaeropleales</taxon>
        <taxon>Selenastraceae</taxon>
        <taxon>Raphidocelis</taxon>
    </lineage>
</organism>
<dbReference type="STRING" id="307507.A0A2V0P2E6"/>
<comment type="caution">
    <text evidence="7">The sequence shown here is derived from an EMBL/GenBank/DDBJ whole genome shotgun (WGS) entry which is preliminary data.</text>
</comment>
<feature type="transmembrane region" description="Helical" evidence="6">
    <location>
        <begin position="209"/>
        <end position="230"/>
    </location>
</feature>
<keyword evidence="5 6" id="KW-0472">Membrane</keyword>
<gene>
    <name evidence="7" type="ORF">Rsub_03575</name>
</gene>
<sequence length="412" mass="43919">MGAAGVVCCFQLRDPNVARSYAVAKWAYCALFTVVTIVTWVLRDYSDEWFFNSSAAVFSYCKIPGMETLCSSRQVVIRFSFANFSFFAAHALLLFWCRRESDPRAGMHSGLWFWKVLAWAGAIVGFFFVPSSAMAVYAQIARAGSAIFLVFVMVEMVSWVYDVNAWLVAADSRAAWAALVVGAGLSFAGGVALIGAAYHFYAPTPACHLNLFFITWSLVVGLGLAAVLFVPNRLEVAGLMTSGAVFLYCSYLLYSALGRSPDAACVRAPVGQQWVQIVGFFLGIGAVCYTTMTLGTSSIFVSGGEGGGSGGGGGGIGAAISGGGGEGGGGGGGDGEGPLPYRPDAFHLVYALASMYMAMLLTNWQVSPSMARFEMNSGWASIWATMGSKWFCEALYVWTVVAPAVLRNRDFS</sequence>
<feature type="transmembrane region" description="Helical" evidence="6">
    <location>
        <begin position="274"/>
        <end position="292"/>
    </location>
</feature>
<evidence type="ECO:0000256" key="1">
    <source>
        <dbReference type="ARBA" id="ARBA00004141"/>
    </source>
</evidence>
<reference evidence="7 8" key="1">
    <citation type="journal article" date="2018" name="Sci. Rep.">
        <title>Raphidocelis subcapitata (=Pseudokirchneriella subcapitata) provides an insight into genome evolution and environmental adaptations in the Sphaeropleales.</title>
        <authorList>
            <person name="Suzuki S."/>
            <person name="Yamaguchi H."/>
            <person name="Nakajima N."/>
            <person name="Kawachi M."/>
        </authorList>
    </citation>
    <scope>NUCLEOTIDE SEQUENCE [LARGE SCALE GENOMIC DNA]</scope>
    <source>
        <strain evidence="7 8">NIES-35</strain>
    </source>
</reference>
<dbReference type="Proteomes" id="UP000247498">
    <property type="component" value="Unassembled WGS sequence"/>
</dbReference>
<dbReference type="PANTHER" id="PTHR10383">
    <property type="entry name" value="SERINE INCORPORATOR"/>
    <property type="match status" value="1"/>
</dbReference>
<dbReference type="EMBL" id="BDRX01000023">
    <property type="protein sequence ID" value="GBF91255.1"/>
    <property type="molecule type" value="Genomic_DNA"/>
</dbReference>
<feature type="transmembrane region" description="Helical" evidence="6">
    <location>
        <begin position="173"/>
        <end position="197"/>
    </location>
</feature>
<evidence type="ECO:0000256" key="2">
    <source>
        <dbReference type="ARBA" id="ARBA00006665"/>
    </source>
</evidence>
<dbReference type="InterPro" id="IPR005016">
    <property type="entry name" value="TDE1/TMS"/>
</dbReference>
<accession>A0A2V0P2E6</accession>
<evidence type="ECO:0000313" key="8">
    <source>
        <dbReference type="Proteomes" id="UP000247498"/>
    </source>
</evidence>
<protein>
    <submittedName>
        <fullName evidence="7">Serine incorporator</fullName>
    </submittedName>
</protein>
<dbReference type="OrthoDB" id="5963193at2759"/>
<name>A0A2V0P2E6_9CHLO</name>
<feature type="transmembrane region" description="Helical" evidence="6">
    <location>
        <begin position="236"/>
        <end position="254"/>
    </location>
</feature>
<comment type="subcellular location">
    <subcellularLocation>
        <location evidence="1">Membrane</location>
        <topology evidence="1">Multi-pass membrane protein</topology>
    </subcellularLocation>
</comment>
<dbReference type="InParanoid" id="A0A2V0P2E6"/>
<evidence type="ECO:0000256" key="4">
    <source>
        <dbReference type="ARBA" id="ARBA00022989"/>
    </source>
</evidence>
<feature type="transmembrane region" description="Helical" evidence="6">
    <location>
        <begin position="116"/>
        <end position="136"/>
    </location>
</feature>
<dbReference type="AlphaFoldDB" id="A0A2V0P2E6"/>
<feature type="transmembrane region" description="Helical" evidence="6">
    <location>
        <begin position="23"/>
        <end position="42"/>
    </location>
</feature>
<keyword evidence="4 6" id="KW-1133">Transmembrane helix</keyword>
<dbReference type="PANTHER" id="PTHR10383:SF9">
    <property type="entry name" value="SERINE INCORPORATOR, ISOFORM F"/>
    <property type="match status" value="1"/>
</dbReference>
<proteinExistence type="inferred from homology"/>
<comment type="similarity">
    <text evidence="2">Belongs to the TDE1 family.</text>
</comment>
<evidence type="ECO:0000256" key="3">
    <source>
        <dbReference type="ARBA" id="ARBA00022692"/>
    </source>
</evidence>
<dbReference type="Pfam" id="PF03348">
    <property type="entry name" value="Serinc"/>
    <property type="match status" value="2"/>
</dbReference>
<keyword evidence="3 6" id="KW-0812">Transmembrane</keyword>
<evidence type="ECO:0000256" key="5">
    <source>
        <dbReference type="ARBA" id="ARBA00023136"/>
    </source>
</evidence>
<keyword evidence="8" id="KW-1185">Reference proteome</keyword>
<feature type="transmembrane region" description="Helical" evidence="6">
    <location>
        <begin position="75"/>
        <end position="96"/>
    </location>
</feature>
<dbReference type="GO" id="GO:0016020">
    <property type="term" value="C:membrane"/>
    <property type="evidence" value="ECO:0007669"/>
    <property type="project" value="UniProtKB-SubCell"/>
</dbReference>
<evidence type="ECO:0000313" key="7">
    <source>
        <dbReference type="EMBL" id="GBF91255.1"/>
    </source>
</evidence>
<feature type="transmembrane region" description="Helical" evidence="6">
    <location>
        <begin position="345"/>
        <end position="366"/>
    </location>
</feature>
<evidence type="ECO:0000256" key="6">
    <source>
        <dbReference type="SAM" id="Phobius"/>
    </source>
</evidence>
<feature type="transmembrane region" description="Helical" evidence="6">
    <location>
        <begin position="143"/>
        <end position="161"/>
    </location>
</feature>